<protein>
    <submittedName>
        <fullName evidence="1">Unnamed protein product</fullName>
    </submittedName>
</protein>
<comment type="caution">
    <text evidence="1">The sequence shown here is derived from an EMBL/GenBank/DDBJ whole genome shotgun (WGS) entry which is preliminary data.</text>
</comment>
<evidence type="ECO:0000313" key="1">
    <source>
        <dbReference type="EMBL" id="GME84288.1"/>
    </source>
</evidence>
<accession>A0ACB5TAG0</accession>
<name>A0ACB5TAG0_AMBMO</name>
<reference evidence="1" key="1">
    <citation type="submission" date="2023-04" db="EMBL/GenBank/DDBJ databases">
        <title>Ambrosiozyma monospora NBRC 10751.</title>
        <authorList>
            <person name="Ichikawa N."/>
            <person name="Sato H."/>
            <person name="Tonouchi N."/>
        </authorList>
    </citation>
    <scope>NUCLEOTIDE SEQUENCE</scope>
    <source>
        <strain evidence="1">NBRC 10751</strain>
    </source>
</reference>
<dbReference type="EMBL" id="BSXS01005383">
    <property type="protein sequence ID" value="GME84288.1"/>
    <property type="molecule type" value="Genomic_DNA"/>
</dbReference>
<sequence length="121" mass="13453">MDSSRLPPQPSHSTANSASTSGTSSNALPARQDPKKLIKASFECIKKIMELDTQSTIADLTLLETINSSSILKFKDIETYIDALLKDSLSIKMISMFPFFFKNPFHYFFLGTMSNFTNATS</sequence>
<gene>
    <name evidence="1" type="ORF">Amon02_000673300</name>
</gene>
<keyword evidence="2" id="KW-1185">Reference proteome</keyword>
<proteinExistence type="predicted"/>
<evidence type="ECO:0000313" key="2">
    <source>
        <dbReference type="Proteomes" id="UP001165064"/>
    </source>
</evidence>
<dbReference type="Proteomes" id="UP001165064">
    <property type="component" value="Unassembled WGS sequence"/>
</dbReference>
<organism evidence="1 2">
    <name type="scientific">Ambrosiozyma monospora</name>
    <name type="common">Yeast</name>
    <name type="synonym">Endomycopsis monosporus</name>
    <dbReference type="NCBI Taxonomy" id="43982"/>
    <lineage>
        <taxon>Eukaryota</taxon>
        <taxon>Fungi</taxon>
        <taxon>Dikarya</taxon>
        <taxon>Ascomycota</taxon>
        <taxon>Saccharomycotina</taxon>
        <taxon>Pichiomycetes</taxon>
        <taxon>Pichiales</taxon>
        <taxon>Pichiaceae</taxon>
        <taxon>Ambrosiozyma</taxon>
    </lineage>
</organism>